<comment type="caution">
    <text evidence="1">The sequence shown here is derived from an EMBL/GenBank/DDBJ whole genome shotgun (WGS) entry which is preliminary data.</text>
</comment>
<evidence type="ECO:0000313" key="2">
    <source>
        <dbReference type="Proteomes" id="UP001234297"/>
    </source>
</evidence>
<reference evidence="1 2" key="1">
    <citation type="journal article" date="2022" name="Hortic Res">
        <title>A haplotype resolved chromosomal level avocado genome allows analysis of novel avocado genes.</title>
        <authorList>
            <person name="Nath O."/>
            <person name="Fletcher S.J."/>
            <person name="Hayward A."/>
            <person name="Shaw L.M."/>
            <person name="Masouleh A.K."/>
            <person name="Furtado A."/>
            <person name="Henry R.J."/>
            <person name="Mitter N."/>
        </authorList>
    </citation>
    <scope>NUCLEOTIDE SEQUENCE [LARGE SCALE GENOMIC DNA]</scope>
    <source>
        <strain evidence="2">cv. Hass</strain>
    </source>
</reference>
<gene>
    <name evidence="1" type="ORF">MRB53_013001</name>
</gene>
<dbReference type="EMBL" id="CM056811">
    <property type="protein sequence ID" value="KAJ8638734.1"/>
    <property type="molecule type" value="Genomic_DNA"/>
</dbReference>
<evidence type="ECO:0000313" key="1">
    <source>
        <dbReference type="EMBL" id="KAJ8638734.1"/>
    </source>
</evidence>
<sequence>MLPLVVILTFALDRDTHAKEDSGFKSPVPVPLASLRFLGQGTEAGVCTHGILSEQVLLYVNILVKSLIRSEHKMGMMKLSISLTLLAPAGAVETLKRVLDSEIKCAEEESDQLDKGLPDLSPFEIVDNPGEQTITLKREFVGESIQVEVHMSDIEGEGEEDDEDDSQSGDDNDEMNKHQPNVSLIVAVAKGEGPHLEFCCTSYPGEITIDRLLIKGNEVSADQIAYEGLEFSDLDENLQKAFYKYLEVRGIKSSLTNSLQQYMVSKDNREYLRWLKNMKEFIAN</sequence>
<protein>
    <submittedName>
        <fullName evidence="1">Uncharacterized protein</fullName>
    </submittedName>
</protein>
<accession>A0ACC2LZF2</accession>
<organism evidence="1 2">
    <name type="scientific">Persea americana</name>
    <name type="common">Avocado</name>
    <dbReference type="NCBI Taxonomy" id="3435"/>
    <lineage>
        <taxon>Eukaryota</taxon>
        <taxon>Viridiplantae</taxon>
        <taxon>Streptophyta</taxon>
        <taxon>Embryophyta</taxon>
        <taxon>Tracheophyta</taxon>
        <taxon>Spermatophyta</taxon>
        <taxon>Magnoliopsida</taxon>
        <taxon>Magnoliidae</taxon>
        <taxon>Laurales</taxon>
        <taxon>Lauraceae</taxon>
        <taxon>Persea</taxon>
    </lineage>
</organism>
<name>A0ACC2LZF2_PERAE</name>
<dbReference type="Proteomes" id="UP001234297">
    <property type="component" value="Chromosome 3"/>
</dbReference>
<keyword evidence="2" id="KW-1185">Reference proteome</keyword>
<proteinExistence type="predicted"/>